<feature type="domain" description="Xylose isomerase-like TIM barrel" evidence="2">
    <location>
        <begin position="69"/>
        <end position="324"/>
    </location>
</feature>
<dbReference type="InterPro" id="IPR013022">
    <property type="entry name" value="Xyl_isomerase-like_TIM-brl"/>
</dbReference>
<dbReference type="RefSeq" id="WP_344669385.1">
    <property type="nucleotide sequence ID" value="NZ_BAAAQN010000046.1"/>
</dbReference>
<accession>A0ABP5GN64</accession>
<keyword evidence="4" id="KW-1185">Reference proteome</keyword>
<reference evidence="4" key="1">
    <citation type="journal article" date="2019" name="Int. J. Syst. Evol. Microbiol.">
        <title>The Global Catalogue of Microorganisms (GCM) 10K type strain sequencing project: providing services to taxonomists for standard genome sequencing and annotation.</title>
        <authorList>
            <consortium name="The Broad Institute Genomics Platform"/>
            <consortium name="The Broad Institute Genome Sequencing Center for Infectious Disease"/>
            <person name="Wu L."/>
            <person name="Ma J."/>
        </authorList>
    </citation>
    <scope>NUCLEOTIDE SEQUENCE [LARGE SCALE GENOMIC DNA]</scope>
    <source>
        <strain evidence="4">JCM 16014</strain>
    </source>
</reference>
<evidence type="ECO:0000313" key="4">
    <source>
        <dbReference type="Proteomes" id="UP001500751"/>
    </source>
</evidence>
<proteinExistence type="predicted"/>
<dbReference type="Pfam" id="PF01261">
    <property type="entry name" value="AP_endonuc_2"/>
    <property type="match status" value="1"/>
</dbReference>
<feature type="region of interest" description="Disordered" evidence="1">
    <location>
        <begin position="1"/>
        <end position="38"/>
    </location>
</feature>
<gene>
    <name evidence="3" type="ORF">GCM10009839_63690</name>
</gene>
<sequence length="326" mass="34846">MTAQHDPAPDPMSPDPTNSDPTTPDPTTSDPTTQSPEPLKARIAGAPISWGVCEVPGWGHQLSADRVLAEMHDAGLAATEFGPDGFLPADRAKRRALLEKHRLTAIGGFVPAVLHEPGHDPWPAVKQALYTAFTGGADLLVLAAVTGRDGYDSRPDLDDSGWRRLFWNLDRVRERAAELGVRACLHPHVGTMIETGRDVVRLLERSATPLCLDTGHLLIGGGDPARLAREAPDRILHTHLKDVDAALAVQVRDGTLTYHDAVRAGLYTRLGDGDADIAGVVAALEGNGYQGWYVLEQDTVLDSEPDDGTGPPDAVRAGVAYLESLP</sequence>
<dbReference type="InterPro" id="IPR050312">
    <property type="entry name" value="IolE/XylAMocC-like"/>
</dbReference>
<dbReference type="SUPFAM" id="SSF51658">
    <property type="entry name" value="Xylose isomerase-like"/>
    <property type="match status" value="1"/>
</dbReference>
<evidence type="ECO:0000256" key="1">
    <source>
        <dbReference type="SAM" id="MobiDB-lite"/>
    </source>
</evidence>
<feature type="compositionally biased region" description="Low complexity" evidence="1">
    <location>
        <begin position="15"/>
        <end position="38"/>
    </location>
</feature>
<dbReference type="GO" id="GO:0016853">
    <property type="term" value="F:isomerase activity"/>
    <property type="evidence" value="ECO:0007669"/>
    <property type="project" value="UniProtKB-KW"/>
</dbReference>
<evidence type="ECO:0000313" key="3">
    <source>
        <dbReference type="EMBL" id="GAA2049122.1"/>
    </source>
</evidence>
<organism evidence="3 4">
    <name type="scientific">Catenulispora yoronensis</name>
    <dbReference type="NCBI Taxonomy" id="450799"/>
    <lineage>
        <taxon>Bacteria</taxon>
        <taxon>Bacillati</taxon>
        <taxon>Actinomycetota</taxon>
        <taxon>Actinomycetes</taxon>
        <taxon>Catenulisporales</taxon>
        <taxon>Catenulisporaceae</taxon>
        <taxon>Catenulispora</taxon>
    </lineage>
</organism>
<keyword evidence="3" id="KW-0413">Isomerase</keyword>
<protein>
    <submittedName>
        <fullName evidence="3">Sugar phosphate isomerase/epimerase</fullName>
    </submittedName>
</protein>
<dbReference type="EMBL" id="BAAAQN010000046">
    <property type="protein sequence ID" value="GAA2049122.1"/>
    <property type="molecule type" value="Genomic_DNA"/>
</dbReference>
<dbReference type="PANTHER" id="PTHR12110">
    <property type="entry name" value="HYDROXYPYRUVATE ISOMERASE"/>
    <property type="match status" value="1"/>
</dbReference>
<comment type="caution">
    <text evidence="3">The sequence shown here is derived from an EMBL/GenBank/DDBJ whole genome shotgun (WGS) entry which is preliminary data.</text>
</comment>
<name>A0ABP5GN64_9ACTN</name>
<dbReference type="Proteomes" id="UP001500751">
    <property type="component" value="Unassembled WGS sequence"/>
</dbReference>
<dbReference type="InterPro" id="IPR036237">
    <property type="entry name" value="Xyl_isomerase-like_sf"/>
</dbReference>
<dbReference type="Gene3D" id="3.20.20.150">
    <property type="entry name" value="Divalent-metal-dependent TIM barrel enzymes"/>
    <property type="match status" value="1"/>
</dbReference>
<evidence type="ECO:0000259" key="2">
    <source>
        <dbReference type="Pfam" id="PF01261"/>
    </source>
</evidence>
<dbReference type="PANTHER" id="PTHR12110:SF41">
    <property type="entry name" value="INOSOSE DEHYDRATASE"/>
    <property type="match status" value="1"/>
</dbReference>